<reference evidence="1" key="1">
    <citation type="submission" date="2014-09" db="EMBL/GenBank/DDBJ databases">
        <authorList>
            <person name="Magalhaes I.L.F."/>
            <person name="Oliveira U."/>
            <person name="Santos F.R."/>
            <person name="Vidigal T.H.D.A."/>
            <person name="Brescovit A.D."/>
            <person name="Santos A.J."/>
        </authorList>
    </citation>
    <scope>NUCLEOTIDE SEQUENCE</scope>
    <source>
        <tissue evidence="1">Shoot tissue taken approximately 20 cm above the soil surface</tissue>
    </source>
</reference>
<sequence length="26" mass="3027">MLHPFCDSFYSVPRKSLKDQSLNQVS</sequence>
<evidence type="ECO:0000313" key="1">
    <source>
        <dbReference type="EMBL" id="JAD31831.1"/>
    </source>
</evidence>
<dbReference type="EMBL" id="GBRH01266064">
    <property type="protein sequence ID" value="JAD31831.1"/>
    <property type="molecule type" value="Transcribed_RNA"/>
</dbReference>
<proteinExistence type="predicted"/>
<dbReference type="AlphaFoldDB" id="A0A0A8YZ30"/>
<accession>A0A0A8YZ30</accession>
<protein>
    <submittedName>
        <fullName evidence="1">Uncharacterized protein</fullName>
    </submittedName>
</protein>
<organism evidence="1">
    <name type="scientific">Arundo donax</name>
    <name type="common">Giant reed</name>
    <name type="synonym">Donax arundinaceus</name>
    <dbReference type="NCBI Taxonomy" id="35708"/>
    <lineage>
        <taxon>Eukaryota</taxon>
        <taxon>Viridiplantae</taxon>
        <taxon>Streptophyta</taxon>
        <taxon>Embryophyta</taxon>
        <taxon>Tracheophyta</taxon>
        <taxon>Spermatophyta</taxon>
        <taxon>Magnoliopsida</taxon>
        <taxon>Liliopsida</taxon>
        <taxon>Poales</taxon>
        <taxon>Poaceae</taxon>
        <taxon>PACMAD clade</taxon>
        <taxon>Arundinoideae</taxon>
        <taxon>Arundineae</taxon>
        <taxon>Arundo</taxon>
    </lineage>
</organism>
<name>A0A0A8YZ30_ARUDO</name>
<reference evidence="1" key="2">
    <citation type="journal article" date="2015" name="Data Brief">
        <title>Shoot transcriptome of the giant reed, Arundo donax.</title>
        <authorList>
            <person name="Barrero R.A."/>
            <person name="Guerrero F.D."/>
            <person name="Moolhuijzen P."/>
            <person name="Goolsby J.A."/>
            <person name="Tidwell J."/>
            <person name="Bellgard S.E."/>
            <person name="Bellgard M.I."/>
        </authorList>
    </citation>
    <scope>NUCLEOTIDE SEQUENCE</scope>
    <source>
        <tissue evidence="1">Shoot tissue taken approximately 20 cm above the soil surface</tissue>
    </source>
</reference>